<evidence type="ECO:0000256" key="1">
    <source>
        <dbReference type="SAM" id="MobiDB-lite"/>
    </source>
</evidence>
<protein>
    <recommendedName>
        <fullName evidence="2">Integrase core domain-containing protein</fullName>
    </recommendedName>
</protein>
<organism evidence="3 4">
    <name type="scientific">Mytilus edulis</name>
    <name type="common">Blue mussel</name>
    <dbReference type="NCBI Taxonomy" id="6550"/>
    <lineage>
        <taxon>Eukaryota</taxon>
        <taxon>Metazoa</taxon>
        <taxon>Spiralia</taxon>
        <taxon>Lophotrochozoa</taxon>
        <taxon>Mollusca</taxon>
        <taxon>Bivalvia</taxon>
        <taxon>Autobranchia</taxon>
        <taxon>Pteriomorphia</taxon>
        <taxon>Mytilida</taxon>
        <taxon>Mytiloidea</taxon>
        <taxon>Mytilidae</taxon>
        <taxon>Mytilinae</taxon>
        <taxon>Mytilus</taxon>
    </lineage>
</organism>
<dbReference type="InterPro" id="IPR058913">
    <property type="entry name" value="Integrase_dom_put"/>
</dbReference>
<dbReference type="SUPFAM" id="SSF56219">
    <property type="entry name" value="DNase I-like"/>
    <property type="match status" value="1"/>
</dbReference>
<reference evidence="3" key="1">
    <citation type="submission" date="2021-03" db="EMBL/GenBank/DDBJ databases">
        <authorList>
            <person name="Bekaert M."/>
        </authorList>
    </citation>
    <scope>NUCLEOTIDE SEQUENCE</scope>
</reference>
<evidence type="ECO:0000313" key="3">
    <source>
        <dbReference type="EMBL" id="CAG2192476.1"/>
    </source>
</evidence>
<evidence type="ECO:0000259" key="2">
    <source>
        <dbReference type="Pfam" id="PF24764"/>
    </source>
</evidence>
<feature type="region of interest" description="Disordered" evidence="1">
    <location>
        <begin position="417"/>
        <end position="437"/>
    </location>
</feature>
<feature type="compositionally biased region" description="Basic and acidic residues" evidence="1">
    <location>
        <begin position="417"/>
        <end position="426"/>
    </location>
</feature>
<feature type="domain" description="Integrase core" evidence="2">
    <location>
        <begin position="139"/>
        <end position="319"/>
    </location>
</feature>
<dbReference type="EMBL" id="CAJPWZ010000398">
    <property type="protein sequence ID" value="CAG2192476.1"/>
    <property type="molecule type" value="Genomic_DNA"/>
</dbReference>
<dbReference type="PANTHER" id="PTHR46791:SF13">
    <property type="entry name" value="CLR5 DOMAIN-CONTAINING PROTEIN"/>
    <property type="match status" value="1"/>
</dbReference>
<evidence type="ECO:0000313" key="4">
    <source>
        <dbReference type="Proteomes" id="UP000683360"/>
    </source>
</evidence>
<dbReference type="OrthoDB" id="8866860at2759"/>
<dbReference type="InterPro" id="IPR036691">
    <property type="entry name" value="Endo/exonu/phosph_ase_sf"/>
</dbReference>
<name>A0A8S3Q6L6_MYTED</name>
<dbReference type="AlphaFoldDB" id="A0A8S3Q6L6"/>
<sequence length="833" mass="96436">MVLALLLFCKASAIPYPDIDASLDELVVYYTSFSFTTKEVLGFLLNIHHIMLSERSFYRIKKRLRLQKRGVESAIADIVTKILQLRNAGYTNIGYRSLWNVLRCLGVRASQHTVRLVLKAIDGDGVLRRQRHRLTRRRYTSNGPSFCIHVDGYDKLKPFGISVHGGIDGFSRKILWLKATSSNKNPRIVAGHFLEYLKTSKRVPRVVRMDAGTENVIVERIQIALRSFHADSMAGHRSVSIGRSTANQKIEMLWSFLMRNFTTFWRNLFKDMVDEGILNNADPVHLECIRFCFLPLIQRHLDMFLQSWNSHRIRSQRNVECPHGIPDVMYYQPFIYDKYDCSYELPCDIVVLDYLTDIYTDAVLPRGTKEEFRQLINTLTFLDIEEFDVIETPTQAKELFNLLSGDRNEVDKLTDNLSENNDKSKDTQNLLNQQNVNGNSENQYSKHNWGYQNYYQQYPYYYDHQNSYHTDSYETENVGYSDSDDRCDYEIQWFQDSSQDNIQTVSHANLIDVLALNNQLMTNCTWTSGTQIENQTANVLYQNICGIEKAVDDKDPINPTNLPRGYEGTGILWRKDLDNFINPLDIGNDRICCIELLGSSKLLLVSVYLPCKGSPSDSLEFSNCIDQLHEIVQRYSGTVYNTEDNILIGWKHHFENLTINSIHEHFDNKYQQKVEQEYIDIIDICRAMFQHQSITDTEIEEALTLLNLNKSPDIFGISTENLLYGGQSLICHLKELLVSTFRLCYILDEQRLGKVIPLFKNKESGKDSKNYHGITITPTLSKLIEAVLKIRINPDIIKYQNPLHRCFTRRTAPLNCSVIIEEFHKECVELNHL</sequence>
<proteinExistence type="predicted"/>
<comment type="caution">
    <text evidence="3">The sequence shown here is derived from an EMBL/GenBank/DDBJ whole genome shotgun (WGS) entry which is preliminary data.</text>
</comment>
<keyword evidence="4" id="KW-1185">Reference proteome</keyword>
<dbReference type="PANTHER" id="PTHR46791">
    <property type="entry name" value="EXPRESSED PROTEIN"/>
    <property type="match status" value="1"/>
</dbReference>
<dbReference type="Pfam" id="PF24764">
    <property type="entry name" value="rva_4"/>
    <property type="match status" value="1"/>
</dbReference>
<dbReference type="Proteomes" id="UP000683360">
    <property type="component" value="Unassembled WGS sequence"/>
</dbReference>
<accession>A0A8S3Q6L6</accession>
<gene>
    <name evidence="3" type="ORF">MEDL_7636</name>
</gene>